<dbReference type="Proteomes" id="UP000199690">
    <property type="component" value="Unassembled WGS sequence"/>
</dbReference>
<organism evidence="1 4">
    <name type="scientific">Saccharopolyspora kobensis</name>
    <dbReference type="NCBI Taxonomy" id="146035"/>
    <lineage>
        <taxon>Bacteria</taxon>
        <taxon>Bacillati</taxon>
        <taxon>Actinomycetota</taxon>
        <taxon>Actinomycetes</taxon>
        <taxon>Pseudonocardiales</taxon>
        <taxon>Pseudonocardiaceae</taxon>
        <taxon>Saccharopolyspora</taxon>
    </lineage>
</organism>
<accession>A0A1H6D442</accession>
<dbReference type="EMBL" id="FNVB01000005">
    <property type="protein sequence ID" value="SEG80097.1"/>
    <property type="molecule type" value="Genomic_DNA"/>
</dbReference>
<evidence type="ECO:0000313" key="2">
    <source>
        <dbReference type="EMBL" id="SFD10550.1"/>
    </source>
</evidence>
<evidence type="ECO:0000313" key="3">
    <source>
        <dbReference type="Proteomes" id="UP000199690"/>
    </source>
</evidence>
<proteinExistence type="predicted"/>
<accession>A0A1I1PXE3</accession>
<evidence type="ECO:0000313" key="4">
    <source>
        <dbReference type="Proteomes" id="UP000236729"/>
    </source>
</evidence>
<sequence length="41" mass="4723">MPTALNSLRSFPVHFGHSVRESSLNDCTCSKRWSHSVQAYW</sequence>
<reference evidence="3 4" key="2">
    <citation type="submission" date="2016-10" db="EMBL/GenBank/DDBJ databases">
        <authorList>
            <person name="Varghese N."/>
            <person name="Submissions S."/>
        </authorList>
    </citation>
    <scope>NUCLEOTIDE SEQUENCE [LARGE SCALE GENOMIC DNA]</scope>
    <source>
        <strain evidence="4">ATCC 20501</strain>
        <strain evidence="2 3">CGMCC 4.3529</strain>
    </source>
</reference>
<evidence type="ECO:0000313" key="1">
    <source>
        <dbReference type="EMBL" id="SEG80097.1"/>
    </source>
</evidence>
<dbReference type="Proteomes" id="UP000236729">
    <property type="component" value="Unassembled WGS sequence"/>
</dbReference>
<name>A0A1H6D442_9PSEU</name>
<dbReference type="EMBL" id="FOME01000002">
    <property type="protein sequence ID" value="SFD10550.1"/>
    <property type="molecule type" value="Genomic_DNA"/>
</dbReference>
<reference evidence="1" key="1">
    <citation type="submission" date="2016-10" db="EMBL/GenBank/DDBJ databases">
        <authorList>
            <person name="de Groot N.N."/>
        </authorList>
    </citation>
    <scope>NUCLEOTIDE SEQUENCE [LARGE SCALE GENOMIC DNA]</scope>
    <source>
        <strain evidence="1">ATCC 20501</strain>
    </source>
</reference>
<dbReference type="AlphaFoldDB" id="A0A1H6D442"/>
<protein>
    <submittedName>
        <fullName evidence="1">Uncharacterized protein</fullName>
    </submittedName>
</protein>
<keyword evidence="3" id="KW-1185">Reference proteome</keyword>
<gene>
    <name evidence="1" type="ORF">SAMN02982929_03949</name>
    <name evidence="2" type="ORF">SAMN05216506_102544</name>
</gene>